<dbReference type="PROSITE" id="PS00138">
    <property type="entry name" value="SUBTILASE_SER"/>
    <property type="match status" value="1"/>
</dbReference>
<organism evidence="15 16">
    <name type="scientific">Microbulbifer pacificus</name>
    <dbReference type="NCBI Taxonomy" id="407164"/>
    <lineage>
        <taxon>Bacteria</taxon>
        <taxon>Pseudomonadati</taxon>
        <taxon>Pseudomonadota</taxon>
        <taxon>Gammaproteobacteria</taxon>
        <taxon>Cellvibrionales</taxon>
        <taxon>Microbulbiferaceae</taxon>
        <taxon>Microbulbifer</taxon>
    </lineage>
</organism>
<dbReference type="InterPro" id="IPR010259">
    <property type="entry name" value="S8pro/Inhibitor_I9"/>
</dbReference>
<evidence type="ECO:0000256" key="4">
    <source>
        <dbReference type="ARBA" id="ARBA00022801"/>
    </source>
</evidence>
<dbReference type="InterPro" id="IPR037045">
    <property type="entry name" value="S8pro/Inhibitor_I9_sf"/>
</dbReference>
<accession>A0AAU0MUX2</accession>
<dbReference type="PIRSF" id="PIRSF037895">
    <property type="entry name" value="Subtilisin_rel_Sama_2696"/>
    <property type="match status" value="1"/>
</dbReference>
<evidence type="ECO:0000256" key="6">
    <source>
        <dbReference type="ARBA" id="ARBA00023180"/>
    </source>
</evidence>
<evidence type="ECO:0000256" key="2">
    <source>
        <dbReference type="ARBA" id="ARBA00022670"/>
    </source>
</evidence>
<dbReference type="Gene3D" id="3.40.50.200">
    <property type="entry name" value="Peptidase S8/S53 domain"/>
    <property type="match status" value="1"/>
</dbReference>
<evidence type="ECO:0000259" key="14">
    <source>
        <dbReference type="Pfam" id="PF05922"/>
    </source>
</evidence>
<keyword evidence="16" id="KW-1185">Reference proteome</keyword>
<dbReference type="RefSeq" id="WP_318952777.1">
    <property type="nucleotide sequence ID" value="NZ_CP137555.1"/>
</dbReference>
<evidence type="ECO:0000256" key="5">
    <source>
        <dbReference type="ARBA" id="ARBA00022825"/>
    </source>
</evidence>
<evidence type="ECO:0000259" key="12">
    <source>
        <dbReference type="Pfam" id="PF00082"/>
    </source>
</evidence>
<protein>
    <submittedName>
        <fullName evidence="15">S8 family serine peptidase</fullName>
    </submittedName>
</protein>
<feature type="active site" description="Charge relay system" evidence="7 8">
    <location>
        <position position="302"/>
    </location>
</feature>
<dbReference type="InterPro" id="IPR017311">
    <property type="entry name" value="Sama-2696"/>
</dbReference>
<dbReference type="PRINTS" id="PR00723">
    <property type="entry name" value="SUBTILISIN"/>
</dbReference>
<feature type="active site" description="Charge relay system" evidence="7 8">
    <location>
        <position position="227"/>
    </location>
</feature>
<feature type="active site" description="Charge relay system" evidence="7 8">
    <location>
        <position position="675"/>
    </location>
</feature>
<dbReference type="InterPro" id="IPR034197">
    <property type="entry name" value="Peptidases_S8_3"/>
</dbReference>
<evidence type="ECO:0000256" key="1">
    <source>
        <dbReference type="ARBA" id="ARBA00011073"/>
    </source>
</evidence>
<evidence type="ECO:0000256" key="11">
    <source>
        <dbReference type="SAM" id="SignalP"/>
    </source>
</evidence>
<reference evidence="15 16" key="1">
    <citation type="submission" date="2023-10" db="EMBL/GenBank/DDBJ databases">
        <title>Description of Microbulbifer bruguierae sp. nov., isolated from the sediments of mangrove plant Bruguiera sexangula and comparative genomic analyses of the genus Microbulbifer.</title>
        <authorList>
            <person name="Long M."/>
        </authorList>
    </citation>
    <scope>NUCLEOTIDE SEQUENCE [LARGE SCALE GENOMIC DNA]</scope>
    <source>
        <strain evidence="15 16">SPO729</strain>
    </source>
</reference>
<comment type="similarity">
    <text evidence="1 8 9">Belongs to the peptidase S8 family.</text>
</comment>
<dbReference type="PROSITE" id="PS00137">
    <property type="entry name" value="SUBTILASE_HIS"/>
    <property type="match status" value="1"/>
</dbReference>
<dbReference type="InterPro" id="IPR003137">
    <property type="entry name" value="PA_domain"/>
</dbReference>
<feature type="chain" id="PRO_5043692443" evidence="11">
    <location>
        <begin position="24"/>
        <end position="1610"/>
    </location>
</feature>
<keyword evidence="6" id="KW-0325">Glycoprotein</keyword>
<dbReference type="KEGG" id="mpaf:R5R33_11155"/>
<dbReference type="SUPFAM" id="SSF52743">
    <property type="entry name" value="Subtilisin-like"/>
    <property type="match status" value="1"/>
</dbReference>
<gene>
    <name evidence="15" type="ORF">R5R33_11155</name>
</gene>
<feature type="domain" description="Inhibitor I9" evidence="14">
    <location>
        <begin position="79"/>
        <end position="191"/>
    </location>
</feature>
<feature type="signal peptide" evidence="11">
    <location>
        <begin position="1"/>
        <end position="23"/>
    </location>
</feature>
<dbReference type="Gene3D" id="3.50.30.30">
    <property type="match status" value="1"/>
</dbReference>
<feature type="domain" description="PA" evidence="13">
    <location>
        <begin position="514"/>
        <end position="593"/>
    </location>
</feature>
<feature type="domain" description="Peptidase S8/S53" evidence="12">
    <location>
        <begin position="218"/>
        <end position="719"/>
    </location>
</feature>
<dbReference type="InterPro" id="IPR015500">
    <property type="entry name" value="Peptidase_S8_subtilisin-rel"/>
</dbReference>
<dbReference type="InterPro" id="IPR023827">
    <property type="entry name" value="Peptidase_S8_Asp-AS"/>
</dbReference>
<keyword evidence="5 8" id="KW-0720">Serine protease</keyword>
<dbReference type="InterPro" id="IPR022398">
    <property type="entry name" value="Peptidase_S8_His-AS"/>
</dbReference>
<dbReference type="PROSITE" id="PS51892">
    <property type="entry name" value="SUBTILASE"/>
    <property type="match status" value="1"/>
</dbReference>
<evidence type="ECO:0000256" key="7">
    <source>
        <dbReference type="PIRSR" id="PIRSR615500-1"/>
    </source>
</evidence>
<keyword evidence="2 8" id="KW-0645">Protease</keyword>
<dbReference type="Gene3D" id="3.30.70.80">
    <property type="entry name" value="Peptidase S8 propeptide/proteinase inhibitor I9"/>
    <property type="match status" value="1"/>
</dbReference>
<dbReference type="PANTHER" id="PTHR10795">
    <property type="entry name" value="PROPROTEIN CONVERTASE SUBTILISIN/KEXIN"/>
    <property type="match status" value="1"/>
</dbReference>
<evidence type="ECO:0000313" key="16">
    <source>
        <dbReference type="Proteomes" id="UP001302477"/>
    </source>
</evidence>
<dbReference type="EMBL" id="CP137555">
    <property type="protein sequence ID" value="WOX04299.1"/>
    <property type="molecule type" value="Genomic_DNA"/>
</dbReference>
<evidence type="ECO:0000313" key="15">
    <source>
        <dbReference type="EMBL" id="WOX04299.1"/>
    </source>
</evidence>
<dbReference type="CDD" id="cd02120">
    <property type="entry name" value="PA_subtilisin_like"/>
    <property type="match status" value="1"/>
</dbReference>
<feature type="region of interest" description="Disordered" evidence="10">
    <location>
        <begin position="654"/>
        <end position="676"/>
    </location>
</feature>
<evidence type="ECO:0000256" key="9">
    <source>
        <dbReference type="RuleBase" id="RU003355"/>
    </source>
</evidence>
<dbReference type="InterPro" id="IPR036852">
    <property type="entry name" value="Peptidase_S8/S53_dom_sf"/>
</dbReference>
<proteinExistence type="inferred from homology"/>
<dbReference type="CDD" id="cd04852">
    <property type="entry name" value="Peptidases_S8_3"/>
    <property type="match status" value="1"/>
</dbReference>
<evidence type="ECO:0000259" key="13">
    <source>
        <dbReference type="Pfam" id="PF02225"/>
    </source>
</evidence>
<keyword evidence="3 11" id="KW-0732">Signal</keyword>
<dbReference type="GO" id="GO:0006508">
    <property type="term" value="P:proteolysis"/>
    <property type="evidence" value="ECO:0007669"/>
    <property type="project" value="UniProtKB-KW"/>
</dbReference>
<dbReference type="InterPro" id="IPR000209">
    <property type="entry name" value="Peptidase_S8/S53_dom"/>
</dbReference>
<dbReference type="InterPro" id="IPR045051">
    <property type="entry name" value="SBT"/>
</dbReference>
<dbReference type="Pfam" id="PF02225">
    <property type="entry name" value="PA"/>
    <property type="match status" value="1"/>
</dbReference>
<name>A0AAU0MUX2_9GAMM</name>
<dbReference type="Pfam" id="PF00082">
    <property type="entry name" value="Peptidase_S8"/>
    <property type="match status" value="1"/>
</dbReference>
<evidence type="ECO:0000256" key="8">
    <source>
        <dbReference type="PROSITE-ProRule" id="PRU01240"/>
    </source>
</evidence>
<dbReference type="Proteomes" id="UP001302477">
    <property type="component" value="Chromosome"/>
</dbReference>
<evidence type="ECO:0000256" key="10">
    <source>
        <dbReference type="SAM" id="MobiDB-lite"/>
    </source>
</evidence>
<dbReference type="GO" id="GO:0004252">
    <property type="term" value="F:serine-type endopeptidase activity"/>
    <property type="evidence" value="ECO:0007669"/>
    <property type="project" value="UniProtKB-UniRule"/>
</dbReference>
<dbReference type="Pfam" id="PF05922">
    <property type="entry name" value="Inhibitor_I9"/>
    <property type="match status" value="1"/>
</dbReference>
<evidence type="ECO:0000256" key="3">
    <source>
        <dbReference type="ARBA" id="ARBA00022729"/>
    </source>
</evidence>
<dbReference type="InterPro" id="IPR023828">
    <property type="entry name" value="Peptidase_S8_Ser-AS"/>
</dbReference>
<keyword evidence="4 8" id="KW-0378">Hydrolase</keyword>
<dbReference type="PROSITE" id="PS00136">
    <property type="entry name" value="SUBTILASE_ASP"/>
    <property type="match status" value="1"/>
</dbReference>
<sequence length="1610" mass="174107">MFHKKKMAIAVASALCISATVGATQSDFATENLAKWAAPNQQKTVQPLKQYDWDQQTNQQVKKQHRVFSEERNITGKQTYIVQLEEAPISAYEGGIAGQPATRTLVQAARNQRGPLNLNQPEIASYRSHLEQARAKVLNNAMTQQGLSVPVKNAFTVALNGFTTEMTQDEAKRLAKVPGVKRITRNTIKQLQTFNTIEQTGGHAVWANGAAGTGENKGEGVVVGIIDTGVNTDHPSFAEVGGDGYVHTNPLGDQFLGDCVDHPEMCNDKLIGVYSYPEITDTFSDPVYEESRPPVGEDYNSHGSHVASTAAGNILHNVPYKITSSDVQSSGIETNLVFDQISGMAPHANIISYQVCWPGGSGDPYAGCPMSTLVAAIEQAAIDNVDVINFSIGGLEEDPWMDPIEQAFYNTAKSGVFIAVAAGNNGPEYYSADHSSPWLTTVAAHTAQSAVGYSDKELRDMAGGDTTPPQAITGRAVTFEELSGVLVNAADFTNPNEPLSSFQANCDKEYPEGFFDLADDPLTTDIDESQQNVIVVCKRSSKPLYNKGVNVAKGGAEGIVVYSQASYQDTYELPLVSYTIPAIHIKNADGLELVKWMSSGSGHSATITPAAAQEENIDGQYLAWFSSRGPSWFGIDTLFVDVAAPGVDIYAASSDDQPFTNSPRTSDWQTMSGTSMASPHVAGAAALLRQSHPDWSAMQIQSALLMTAANDLESAMFLNNYASDGYMSGLQESGAGRMRVDQANKAGLLLDESIENMGAADPNMGGFPKRLNTAYMVDNTCDRECSWVRTFTATEDGNWTASTETFTDTFEITVEPASFSVKKGEEVSITVTARHNKDTASAVSYVAPTGNQGQVVLTPSNSNSPVLELPVWTYKDTSGLPGYVKVDAHRTSGRVSVGPVKTGDITDFTSHSFGLVKGDVTSKFLYPDPTGADPFDNPEDVLVTLTAVEEGSKMIAAHVVGENTNRALVFMGMDSNGDGLPSDDELLCMSTTYLSANFCTINDPLPGNYWTVVSDLVSEKEGRDIQLVTAVVGHDNGNLNVSAPSKVSGFEEYKLDVSYNLPEMEIGDYYFGGFDVGSNANDAGNVGFVPVIITQVDDDVTFTSSKPTAKAGDTVDFAINVIANNEAEARAFALDVAFPEGIEIIPESVVASHSTPAEVTLDNNVLALDGVQETTRDVARSYKVTTSKNDSMCSLTAAGSPYPGYLDLRPLGWRTLEGVEGSYSSGFEYSLKDLMATDENVTFPYFNTKQYDSIKISPAGTVYWGNRRLPSIHQELPEGLSYMPLPEDLIAPFWVGDQTLTRFDSTNNQHELNAGVTNSYTWDRKWLVLEWDNVERKNAPGHMVDFEMFLRTDIDYEPGEYEMMFAYDNLNLVDDKGSIGFKSYIGRMIVDGDQPVDISGGESVAFDNISSEIDNETVVCMDYTGPEISKFSVNFQAYVSQQAAGAVHNIALNNGLVGSDNEVIELTLDVTGNIQLSPVDDIVMDQGESASFTVNYADENNVSNIIELQGEGFSYEVSGHESGSTVTINADGDFSGEQEVILVVKDSVSPSDTATQAFNLTINKVETGVTETPEVQEPKKKKKKGGSSSTWMLLMLGIAGVLRRRRIFFR</sequence>